<dbReference type="RefSeq" id="WP_306298902.1">
    <property type="nucleotide sequence ID" value="NZ_MTSA01000022.1"/>
</dbReference>
<evidence type="ECO:0000256" key="5">
    <source>
        <dbReference type="ARBA" id="ARBA00022737"/>
    </source>
</evidence>
<dbReference type="GO" id="GO:0090729">
    <property type="term" value="F:toxin activity"/>
    <property type="evidence" value="ECO:0007669"/>
    <property type="project" value="UniProtKB-KW"/>
</dbReference>
<dbReference type="InterPro" id="IPR050557">
    <property type="entry name" value="RTX_toxin/Mannuronan_C5-epim"/>
</dbReference>
<dbReference type="PANTHER" id="PTHR38340:SF1">
    <property type="entry name" value="S-LAYER PROTEIN"/>
    <property type="match status" value="1"/>
</dbReference>
<evidence type="ECO:0000256" key="2">
    <source>
        <dbReference type="ARBA" id="ARBA00004613"/>
    </source>
</evidence>
<feature type="domain" description="Haemolysin-type calcium binding-related" evidence="10">
    <location>
        <begin position="528"/>
        <end position="570"/>
    </location>
</feature>
<dbReference type="Pfam" id="PF00353">
    <property type="entry name" value="HemolysinCabind"/>
    <property type="match status" value="12"/>
</dbReference>
<feature type="region of interest" description="Disordered" evidence="9">
    <location>
        <begin position="405"/>
        <end position="438"/>
    </location>
</feature>
<feature type="domain" description="Haemolysin-type calcium binding-related" evidence="10">
    <location>
        <begin position="346"/>
        <end position="388"/>
    </location>
</feature>
<dbReference type="PRINTS" id="PR01488">
    <property type="entry name" value="RTXTOXINA"/>
</dbReference>
<evidence type="ECO:0000256" key="6">
    <source>
        <dbReference type="ARBA" id="ARBA00022837"/>
    </source>
</evidence>
<dbReference type="InterPro" id="IPR001343">
    <property type="entry name" value="Hemolysn_Ca-bd"/>
</dbReference>
<dbReference type="EMBL" id="MTSA01000022">
    <property type="protein sequence ID" value="OUM05122.1"/>
    <property type="molecule type" value="Genomic_DNA"/>
</dbReference>
<keyword evidence="3" id="KW-0964">Secreted</keyword>
<feature type="domain" description="Haemolysin-type calcium binding-related" evidence="10">
    <location>
        <begin position="892"/>
        <end position="934"/>
    </location>
</feature>
<organism evidence="11 12">
    <name type="scientific">Pseudomonas syringae</name>
    <dbReference type="NCBI Taxonomy" id="317"/>
    <lineage>
        <taxon>Bacteria</taxon>
        <taxon>Pseudomonadati</taxon>
        <taxon>Pseudomonadota</taxon>
        <taxon>Gammaproteobacteria</taxon>
        <taxon>Pseudomonadales</taxon>
        <taxon>Pseudomonadaceae</taxon>
        <taxon>Pseudomonas</taxon>
    </lineage>
</organism>
<dbReference type="GO" id="GO:0005509">
    <property type="term" value="F:calcium ion binding"/>
    <property type="evidence" value="ECO:0007669"/>
    <property type="project" value="InterPro"/>
</dbReference>
<protein>
    <submittedName>
        <fullName evidence="11">Calcium-binding protein</fullName>
    </submittedName>
</protein>
<sequence>MSDATSGYQIDRIQFADGSNWDQSIIKAQVLKSSDAAQVLTGFASDDLIDGGIDDDTLYGGAGQDRLLGGDGADSLNGDEGDDYLNGDAGNDTLNGGAGNDVLDGGAGNDRLDGGTGDDTYLFGKGSGQDTIYYANESRVGKVDQVKLVDLNAADVSVARDGYDLVIRINGTTDTLRVTYHFMSDATAGYQVDRIVFADDSFWDQTAIKAQVLQGTEADETLAGTGSDDIINAAAGDDVVNGGSGNDTLSGGIGADTLNGEDGNDVLNGGDGKDTLYGGNGNDQLDGGAGNDMLDGGNGDDIYLFGKGSGQDSVYYAYEGRADKLDTVKLIGLNATDVSVRRESNDLLIRVLGTTDSLRVVSHFTNDATYGYQIDQIQFADGSTWNQAAIRSAVLQGTDADETLAGTASDDSIDAGAGDDTVNGGSGNDTLSGSKGADTLNGEAGDDLMLGGLGNDTLNGGLGNDILDGGAGNDRLDGGDGDDTYLFAKGAGQDTIYYAYENRVGKLDTVKLVDLNAADVSVRRDGNDLLIRVLGSTDSLRVVYHFQSDATGGYQIDRIQFADGSFWDQAAIKNQVLQGSEVEETLSGTGGDDVIDAGAGDDIINGAAGNDTLAGNAGADSLNGNEGNDLLLGGAGNDSLIGGTGDDILDGGLGNDQLDGGEGNDTYLFGKGAGQDTIYYAYENREGKLDTIKLTDLNASDVSVRRDGNDLIIRVLGSTDSLRVVYHFQGDAAGGYQIDRIQFADGSFWDQSQIKSQVMQGSDIDETLSGTSGNDLIDAGAGDDTVNGGSGNDTLSGGAGADTLNGDGDNDLLQGGAGNDALYGGDGNDVLDGGAGNDQLNGGDGDDTYLFGKGAGQDTIYYANEARVGKLDTVKLADLNVSDVSITRDSSDLLIRVNGTNDSLRVMNHFAEDATSGYQIDQLQFADGTLWNQSAIKSQVLLGNSSDQTLRGYASGDVINAGDGDDNASGAAGNDSIYGGKGLDTLYGDEGDDRLYGESGNDTLYGGAGNDVLNGGTGNDSLIGGDGSDIYEINIGSGRDVINNYDVSSGTDVLQFGTEVSLEDLWFRRSGSDLEVSIIDTNDKVLVSNWYAANYYQVDQFKTADGKTLLDSQVQSLVDKMASFGVDAGAERNLTAAQQTQLDAVLAANWQ</sequence>
<feature type="region of interest" description="Disordered" evidence="9">
    <location>
        <begin position="781"/>
        <end position="809"/>
    </location>
</feature>
<keyword evidence="5" id="KW-0677">Repeat</keyword>
<feature type="domain" description="Haemolysin-type calcium binding-related" evidence="10">
    <location>
        <begin position="1073"/>
        <end position="1109"/>
    </location>
</feature>
<feature type="domain" description="Haemolysin-type calcium binding-related" evidence="10">
    <location>
        <begin position="710"/>
        <end position="753"/>
    </location>
</feature>
<dbReference type="PANTHER" id="PTHR38340">
    <property type="entry name" value="S-LAYER PROTEIN"/>
    <property type="match status" value="1"/>
</dbReference>
<evidence type="ECO:0000313" key="12">
    <source>
        <dbReference type="Proteomes" id="UP000195128"/>
    </source>
</evidence>
<dbReference type="InterPro" id="IPR018511">
    <property type="entry name" value="Hemolysin-typ_Ca-bd_CS"/>
</dbReference>
<evidence type="ECO:0000256" key="8">
    <source>
        <dbReference type="ARBA" id="ARBA00023136"/>
    </source>
</evidence>
<evidence type="ECO:0000259" key="10">
    <source>
        <dbReference type="Pfam" id="PF06594"/>
    </source>
</evidence>
<reference evidence="11 12" key="1">
    <citation type="submission" date="2017-01" db="EMBL/GenBank/DDBJ databases">
        <authorList>
            <person name="Mah S.A."/>
            <person name="Swanson W.J."/>
            <person name="Moy G.W."/>
            <person name="Vacquier V.D."/>
        </authorList>
    </citation>
    <scope>NUCLEOTIDE SEQUENCE [LARGE SCALE GENOMIC DNA]</scope>
    <source>
        <strain evidence="11">PDD-32b-74</strain>
    </source>
</reference>
<dbReference type="InterPro" id="IPR003995">
    <property type="entry name" value="RTX_toxin_determinant-A"/>
</dbReference>
<dbReference type="Pfam" id="PF06594">
    <property type="entry name" value="HCBP_related"/>
    <property type="match status" value="6"/>
</dbReference>
<evidence type="ECO:0000256" key="3">
    <source>
        <dbReference type="ARBA" id="ARBA00022525"/>
    </source>
</evidence>
<dbReference type="Proteomes" id="UP000195128">
    <property type="component" value="Unassembled WGS sequence"/>
</dbReference>
<feature type="domain" description="Haemolysin-type calcium binding-related" evidence="10">
    <location>
        <begin position="164"/>
        <end position="206"/>
    </location>
</feature>
<dbReference type="SUPFAM" id="SSF51120">
    <property type="entry name" value="beta-Roll"/>
    <property type="match status" value="6"/>
</dbReference>
<dbReference type="InterPro" id="IPR010566">
    <property type="entry name" value="Haemolys_ca-bd"/>
</dbReference>
<keyword evidence="6" id="KW-0106">Calcium</keyword>
<keyword evidence="4" id="KW-0800">Toxin</keyword>
<feature type="compositionally biased region" description="Low complexity" evidence="9">
    <location>
        <begin position="405"/>
        <end position="421"/>
    </location>
</feature>
<dbReference type="AlphaFoldDB" id="A0A244EKW4"/>
<evidence type="ECO:0000313" key="11">
    <source>
        <dbReference type="EMBL" id="OUM05122.1"/>
    </source>
</evidence>
<feature type="region of interest" description="Disordered" evidence="9">
    <location>
        <begin position="70"/>
        <end position="110"/>
    </location>
</feature>
<name>A0A244EKW4_PSESX</name>
<evidence type="ECO:0000256" key="4">
    <source>
        <dbReference type="ARBA" id="ARBA00022656"/>
    </source>
</evidence>
<dbReference type="GO" id="GO:0016020">
    <property type="term" value="C:membrane"/>
    <property type="evidence" value="ECO:0007669"/>
    <property type="project" value="UniProtKB-SubCell"/>
</dbReference>
<keyword evidence="8" id="KW-0472">Membrane</keyword>
<proteinExistence type="predicted"/>
<dbReference type="PROSITE" id="PS00330">
    <property type="entry name" value="HEMOLYSIN_CALCIUM"/>
    <property type="match status" value="17"/>
</dbReference>
<keyword evidence="7" id="KW-0843">Virulence</keyword>
<evidence type="ECO:0000256" key="7">
    <source>
        <dbReference type="ARBA" id="ARBA00023026"/>
    </source>
</evidence>
<dbReference type="GO" id="GO:0005576">
    <property type="term" value="C:extracellular region"/>
    <property type="evidence" value="ECO:0007669"/>
    <property type="project" value="UniProtKB-SubCell"/>
</dbReference>
<dbReference type="PRINTS" id="PR00313">
    <property type="entry name" value="CABNDNGRPT"/>
</dbReference>
<gene>
    <name evidence="11" type="ORF">BW686_23240</name>
</gene>
<evidence type="ECO:0000256" key="9">
    <source>
        <dbReference type="SAM" id="MobiDB-lite"/>
    </source>
</evidence>
<dbReference type="Gene3D" id="2.150.10.10">
    <property type="entry name" value="Serralysin-like metalloprotease, C-terminal"/>
    <property type="match status" value="9"/>
</dbReference>
<dbReference type="InterPro" id="IPR011049">
    <property type="entry name" value="Serralysin-like_metalloprot_C"/>
</dbReference>
<evidence type="ECO:0000256" key="1">
    <source>
        <dbReference type="ARBA" id="ARBA00004370"/>
    </source>
</evidence>
<comment type="subcellular location">
    <subcellularLocation>
        <location evidence="1">Membrane</location>
    </subcellularLocation>
    <subcellularLocation>
        <location evidence="2">Secreted</location>
    </subcellularLocation>
</comment>
<comment type="caution">
    <text evidence="11">The sequence shown here is derived from an EMBL/GenBank/DDBJ whole genome shotgun (WGS) entry which is preliminary data.</text>
</comment>
<feature type="non-terminal residue" evidence="11">
    <location>
        <position position="1"/>
    </location>
</feature>
<accession>A0A244EKW4</accession>